<comment type="similarity">
    <text evidence="1">Belongs to the sulfatase family.</text>
</comment>
<sequence length="576" mass="65157">MPSSDRPNILYIMADQMCAPLLPFHDPKSVIKMPNLMKLAQESVVFDSAYCNSPLCAPSRFSLVTGQLPHKIGGYDNAAQLSSEIPTYAHYLRREGYHTALAGKMHFIGPDQLHGFEQRLTSDIYPGDFGWTVNWDEPEVMLDWYHNMSSVVDAGPVIRTNQIDYDEEVLYKSQQYLYDHVRRRRNQPFALTASFTHPHDPYNSQHEYWDLYEGVDIPLPKTPAMPQDKLDPHSQRITKIVDLWGKEFTEEQILAARRAYFSACTYVDDQVGKLLKTLKDCGFADNTIIVFSGDHGDMLGEKGLWYKMNWFEGSARVPLLVHYPQKFAPKHVKESVSTMDLLPTFVDFVGGSVEPELPLDGVSLLPYIDESEGQKLDTVVGEYMGEATLAPVIMIRRGKWKWIYSPIDPPQLYDVESDPQENVNLAANYSNSLPSVTGINTAAKDSTNPFSELTAKLAPGIHKGSPPSRFLAPNANPPSPPITPQIPTDSLDLPSVIQSFLTETAQRWDFERITADVIRSQRYRRMVHGALIKGEHTVWDYTVPSDGSKTYVRNMGRGHEALEDFEVTSRWPRVAR</sequence>
<dbReference type="PANTHER" id="PTHR45953">
    <property type="entry name" value="IDURONATE 2-SULFATASE"/>
    <property type="match status" value="1"/>
</dbReference>
<reference evidence="6 7" key="1">
    <citation type="submission" date="2015-05" db="EMBL/GenBank/DDBJ databases">
        <title>Distinctive expansion of gene families associated with plant cell wall degradation and secondary metabolism in the genomes of grapevine trunk pathogens.</title>
        <authorList>
            <person name="Lawrence D.P."/>
            <person name="Travadon R."/>
            <person name="Rolshausen P.E."/>
            <person name="Baumgartner K."/>
        </authorList>
    </citation>
    <scope>NUCLEOTIDE SEQUENCE [LARGE SCALE GENOMIC DNA]</scope>
    <source>
        <strain evidence="6">UCRPC4</strain>
    </source>
</reference>
<evidence type="ECO:0000259" key="5">
    <source>
        <dbReference type="Pfam" id="PF12411"/>
    </source>
</evidence>
<keyword evidence="2" id="KW-0479">Metal-binding</keyword>
<evidence type="ECO:0000259" key="4">
    <source>
        <dbReference type="Pfam" id="PF00884"/>
    </source>
</evidence>
<dbReference type="InterPro" id="IPR017785">
    <property type="entry name" value="Choline-sulfatase"/>
</dbReference>
<feature type="domain" description="Sulfatase N-terminal" evidence="4">
    <location>
        <begin position="7"/>
        <end position="350"/>
    </location>
</feature>
<dbReference type="NCBIfam" id="TIGR03417">
    <property type="entry name" value="chol_sulfatase"/>
    <property type="match status" value="1"/>
</dbReference>
<accession>A0A0G2E455</accession>
<evidence type="ECO:0000256" key="3">
    <source>
        <dbReference type="ARBA" id="ARBA00022801"/>
    </source>
</evidence>
<evidence type="ECO:0000256" key="2">
    <source>
        <dbReference type="ARBA" id="ARBA00022723"/>
    </source>
</evidence>
<proteinExistence type="inferred from homology"/>
<dbReference type="PANTHER" id="PTHR45953:SF1">
    <property type="entry name" value="IDURONATE 2-SULFATASE"/>
    <property type="match status" value="1"/>
</dbReference>
<dbReference type="CDD" id="cd16032">
    <property type="entry name" value="choline-sulfatase"/>
    <property type="match status" value="1"/>
</dbReference>
<keyword evidence="3" id="KW-0378">Hydrolase</keyword>
<dbReference type="GO" id="GO:0005737">
    <property type="term" value="C:cytoplasm"/>
    <property type="evidence" value="ECO:0007669"/>
    <property type="project" value="TreeGrafter"/>
</dbReference>
<dbReference type="InterPro" id="IPR000917">
    <property type="entry name" value="Sulfatase_N"/>
</dbReference>
<dbReference type="Pfam" id="PF00884">
    <property type="entry name" value="Sulfatase"/>
    <property type="match status" value="1"/>
</dbReference>
<evidence type="ECO:0000313" key="6">
    <source>
        <dbReference type="EMBL" id="KKY17499.1"/>
    </source>
</evidence>
<name>A0A0G2E455_PHACM</name>
<protein>
    <submittedName>
        <fullName evidence="6">Putative choline sulfatase</fullName>
    </submittedName>
</protein>
<comment type="caution">
    <text evidence="6">The sequence shown here is derived from an EMBL/GenBank/DDBJ whole genome shotgun (WGS) entry which is preliminary data.</text>
</comment>
<evidence type="ECO:0000313" key="7">
    <source>
        <dbReference type="Proteomes" id="UP000053317"/>
    </source>
</evidence>
<dbReference type="SUPFAM" id="SSF53649">
    <property type="entry name" value="Alkaline phosphatase-like"/>
    <property type="match status" value="1"/>
</dbReference>
<dbReference type="AlphaFoldDB" id="A0A0G2E455"/>
<dbReference type="Gene3D" id="3.40.720.10">
    <property type="entry name" value="Alkaline Phosphatase, subunit A"/>
    <property type="match status" value="1"/>
</dbReference>
<feature type="domain" description="Choline sulfatase enzyme C-terminal" evidence="5">
    <location>
        <begin position="516"/>
        <end position="571"/>
    </location>
</feature>
<dbReference type="Proteomes" id="UP000053317">
    <property type="component" value="Unassembled WGS sequence"/>
</dbReference>
<dbReference type="InterPro" id="IPR025863">
    <property type="entry name" value="Choline_sulf_C_dom"/>
</dbReference>
<dbReference type="PROSITE" id="PS00149">
    <property type="entry name" value="SULFATASE_2"/>
    <property type="match status" value="1"/>
</dbReference>
<dbReference type="Pfam" id="PF12411">
    <property type="entry name" value="Choline_sulf_C"/>
    <property type="match status" value="1"/>
</dbReference>
<evidence type="ECO:0000256" key="1">
    <source>
        <dbReference type="ARBA" id="ARBA00008779"/>
    </source>
</evidence>
<dbReference type="PROSITE" id="PS00523">
    <property type="entry name" value="SULFATASE_1"/>
    <property type="match status" value="1"/>
</dbReference>
<dbReference type="GO" id="GO:0046872">
    <property type="term" value="F:metal ion binding"/>
    <property type="evidence" value="ECO:0007669"/>
    <property type="project" value="UniProtKB-KW"/>
</dbReference>
<gene>
    <name evidence="6" type="ORF">UCRPC4_g05514</name>
</gene>
<dbReference type="GO" id="GO:0008484">
    <property type="term" value="F:sulfuric ester hydrolase activity"/>
    <property type="evidence" value="ECO:0007669"/>
    <property type="project" value="TreeGrafter"/>
</dbReference>
<dbReference type="InterPro" id="IPR024607">
    <property type="entry name" value="Sulfatase_CS"/>
</dbReference>
<dbReference type="OrthoDB" id="96314at2759"/>
<organism evidence="6 7">
    <name type="scientific">Phaeomoniella chlamydospora</name>
    <name type="common">Phaeoacremonium chlamydosporum</name>
    <dbReference type="NCBI Taxonomy" id="158046"/>
    <lineage>
        <taxon>Eukaryota</taxon>
        <taxon>Fungi</taxon>
        <taxon>Dikarya</taxon>
        <taxon>Ascomycota</taxon>
        <taxon>Pezizomycotina</taxon>
        <taxon>Eurotiomycetes</taxon>
        <taxon>Chaetothyriomycetidae</taxon>
        <taxon>Phaeomoniellales</taxon>
        <taxon>Phaeomoniellaceae</taxon>
        <taxon>Phaeomoniella</taxon>
    </lineage>
</organism>
<dbReference type="InterPro" id="IPR017850">
    <property type="entry name" value="Alkaline_phosphatase_core_sf"/>
</dbReference>
<keyword evidence="7" id="KW-1185">Reference proteome</keyword>
<reference evidence="6 7" key="2">
    <citation type="submission" date="2015-05" db="EMBL/GenBank/DDBJ databases">
        <authorList>
            <person name="Morales-Cruz A."/>
            <person name="Amrine K.C."/>
            <person name="Cantu D."/>
        </authorList>
    </citation>
    <scope>NUCLEOTIDE SEQUENCE [LARGE SCALE GENOMIC DNA]</scope>
    <source>
        <strain evidence="6">UCRPC4</strain>
    </source>
</reference>
<dbReference type="EMBL" id="LCWF01000144">
    <property type="protein sequence ID" value="KKY17499.1"/>
    <property type="molecule type" value="Genomic_DNA"/>
</dbReference>